<dbReference type="AlphaFoldDB" id="A0A437AMA6"/>
<reference evidence="2 3" key="1">
    <citation type="submission" date="2018-10" db="EMBL/GenBank/DDBJ databases">
        <title>Draft genome sequence of the microsporidian Tubulinosema ratisbonensis.</title>
        <authorList>
            <person name="Polonais V."/>
            <person name="Peyretaillade E."/>
            <person name="Niehus S."/>
            <person name="Wawrzyniak I."/>
            <person name="Franchet A."/>
            <person name="Gaspin C."/>
            <person name="Reichstadt M."/>
            <person name="Belser C."/>
            <person name="Labadie K."/>
            <person name="Delbac F."/>
            <person name="Ferrandon D."/>
        </authorList>
    </citation>
    <scope>NUCLEOTIDE SEQUENCE [LARGE SCALE GENOMIC DNA]</scope>
    <source>
        <strain evidence="2 3">Franzen</strain>
    </source>
</reference>
<sequence length="148" mass="17997">MGLTWIVLFRFPEYLCTTPTKIVSKIVEDKNKTSEEENETKTQIPSRRPDNQNLRQKIKNLETKYQNLQEQNKELLDKFHDKDIYILKTKFSLYLELKERVENEKIKYEKFLQEGDKTDMQELCFFYTRINQLKRDRNLLLELPEVDN</sequence>
<organism evidence="2 3">
    <name type="scientific">Tubulinosema ratisbonensis</name>
    <dbReference type="NCBI Taxonomy" id="291195"/>
    <lineage>
        <taxon>Eukaryota</taxon>
        <taxon>Fungi</taxon>
        <taxon>Fungi incertae sedis</taxon>
        <taxon>Microsporidia</taxon>
        <taxon>Tubulinosematoidea</taxon>
        <taxon>Tubulinosematidae</taxon>
        <taxon>Tubulinosema</taxon>
    </lineage>
</organism>
<proteinExistence type="predicted"/>
<evidence type="ECO:0000256" key="1">
    <source>
        <dbReference type="SAM" id="MobiDB-lite"/>
    </source>
</evidence>
<dbReference type="Proteomes" id="UP000282876">
    <property type="component" value="Unassembled WGS sequence"/>
</dbReference>
<evidence type="ECO:0000313" key="2">
    <source>
        <dbReference type="EMBL" id="RVD92280.1"/>
    </source>
</evidence>
<dbReference type="VEuPathDB" id="MicrosporidiaDB:TUBRATIS_12250"/>
<evidence type="ECO:0000313" key="3">
    <source>
        <dbReference type="Proteomes" id="UP000282876"/>
    </source>
</evidence>
<gene>
    <name evidence="2" type="ORF">TUBRATIS_12250</name>
</gene>
<dbReference type="EMBL" id="RCSS01000260">
    <property type="protein sequence ID" value="RVD92280.1"/>
    <property type="molecule type" value="Genomic_DNA"/>
</dbReference>
<accession>A0A437AMA6</accession>
<keyword evidence="3" id="KW-1185">Reference proteome</keyword>
<feature type="region of interest" description="Disordered" evidence="1">
    <location>
        <begin position="31"/>
        <end position="53"/>
    </location>
</feature>
<protein>
    <submittedName>
        <fullName evidence="2">Uncharacterized protein</fullName>
    </submittedName>
</protein>
<comment type="caution">
    <text evidence="2">The sequence shown here is derived from an EMBL/GenBank/DDBJ whole genome shotgun (WGS) entry which is preliminary data.</text>
</comment>
<name>A0A437AMA6_9MICR</name>